<evidence type="ECO:0000313" key="2">
    <source>
        <dbReference type="Proteomes" id="UP000237839"/>
    </source>
</evidence>
<comment type="caution">
    <text evidence="1">The sequence shown here is derived from an EMBL/GenBank/DDBJ whole genome shotgun (WGS) entry which is preliminary data.</text>
</comment>
<reference evidence="1 2" key="1">
    <citation type="submission" date="2018-02" db="EMBL/GenBank/DDBJ databases">
        <title>Solimicrobium silvestre gen. nov., sp. nov., isolated from alpine forest soil.</title>
        <authorList>
            <person name="Margesin R."/>
            <person name="Albuquerque L."/>
            <person name="Zhang D.-C."/>
            <person name="Froufe H.J.C."/>
            <person name="Severino R."/>
            <person name="Roxo I."/>
            <person name="Egas C."/>
            <person name="Da Costa M.S."/>
        </authorList>
    </citation>
    <scope>NUCLEOTIDE SEQUENCE [LARGE SCALE GENOMIC DNA]</scope>
    <source>
        <strain evidence="1 2">S20-91</strain>
    </source>
</reference>
<name>A0A2S9H4R9_9BURK</name>
<sequence>MSSSINELETRLSGLKKLTGQLQADTRLLSTSLDEHSANDPLIESAKQLKVPMLMPLTIGTLLASALGEVESVENALKSIRHK</sequence>
<dbReference type="OrthoDB" id="9924005at2"/>
<organism evidence="1 2">
    <name type="scientific">Solimicrobium silvestre</name>
    <dbReference type="NCBI Taxonomy" id="2099400"/>
    <lineage>
        <taxon>Bacteria</taxon>
        <taxon>Pseudomonadati</taxon>
        <taxon>Pseudomonadota</taxon>
        <taxon>Betaproteobacteria</taxon>
        <taxon>Burkholderiales</taxon>
        <taxon>Oxalobacteraceae</taxon>
        <taxon>Solimicrobium</taxon>
    </lineage>
</organism>
<protein>
    <submittedName>
        <fullName evidence="1">Uncharacterized protein</fullName>
    </submittedName>
</protein>
<accession>A0A2S9H4R9</accession>
<gene>
    <name evidence="1" type="ORF">S2091_0175</name>
</gene>
<dbReference type="Proteomes" id="UP000237839">
    <property type="component" value="Unassembled WGS sequence"/>
</dbReference>
<proteinExistence type="predicted"/>
<dbReference type="AlphaFoldDB" id="A0A2S9H4R9"/>
<dbReference type="EMBL" id="PUGF01000001">
    <property type="protein sequence ID" value="PRC94980.1"/>
    <property type="molecule type" value="Genomic_DNA"/>
</dbReference>
<keyword evidence="2" id="KW-1185">Reference proteome</keyword>
<evidence type="ECO:0000313" key="1">
    <source>
        <dbReference type="EMBL" id="PRC94980.1"/>
    </source>
</evidence>
<dbReference type="RefSeq" id="WP_105529891.1">
    <property type="nucleotide sequence ID" value="NZ_PUGF01000001.1"/>
</dbReference>